<evidence type="ECO:0000313" key="2">
    <source>
        <dbReference type="Proteomes" id="UP001164459"/>
    </source>
</evidence>
<gene>
    <name evidence="1" type="ORF">O0S08_10565</name>
</gene>
<dbReference type="Proteomes" id="UP001164459">
    <property type="component" value="Chromosome"/>
</dbReference>
<organism evidence="1 2">
    <name type="scientific">Nannocystis punicea</name>
    <dbReference type="NCBI Taxonomy" id="2995304"/>
    <lineage>
        <taxon>Bacteria</taxon>
        <taxon>Pseudomonadati</taxon>
        <taxon>Myxococcota</taxon>
        <taxon>Polyangia</taxon>
        <taxon>Nannocystales</taxon>
        <taxon>Nannocystaceae</taxon>
        <taxon>Nannocystis</taxon>
    </lineage>
</organism>
<dbReference type="EMBL" id="CP114040">
    <property type="protein sequence ID" value="WAS96589.1"/>
    <property type="molecule type" value="Genomic_DNA"/>
</dbReference>
<evidence type="ECO:0000313" key="1">
    <source>
        <dbReference type="EMBL" id="WAS96589.1"/>
    </source>
</evidence>
<accession>A0ABY7HC33</accession>
<dbReference type="RefSeq" id="WP_269038955.1">
    <property type="nucleotide sequence ID" value="NZ_CP114040.1"/>
</dbReference>
<keyword evidence="2" id="KW-1185">Reference proteome</keyword>
<name>A0ABY7HC33_9BACT</name>
<sequence>MGHGLDETVTAPLRSLSSQFSRSQMKRLRNAQMLDPVSLHVYKWLVPITAPEVVFRYGRTEAEAHGTFRQIARMVEAVIHDDPRFTRLYDVLAEFASQPVSDLHLVIANHWRLPGYTPVKSYLAVVYARALHVLRNGWFSLEESLPHVSSWLTGERVDLAIQHLQARLEELGPRFFSQLVLETECRAAEDPDFEDRLDRAILAFEEHAGPAGRALWSGPSAEQVSVLSSAEHRRGIGLFANIAFAFTLWD</sequence>
<reference evidence="1" key="1">
    <citation type="submission" date="2022-11" db="EMBL/GenBank/DDBJ databases">
        <title>Minimal conservation of predation-associated metabolite biosynthetic gene clusters underscores biosynthetic potential of Myxococcota including descriptions for ten novel species: Archangium lansinium sp. nov., Myxococcus landrumus sp. nov., Nannocystis bai.</title>
        <authorList>
            <person name="Ahearne A."/>
            <person name="Stevens C."/>
            <person name="Dowd S."/>
        </authorList>
    </citation>
    <scope>NUCLEOTIDE SEQUENCE</scope>
    <source>
        <strain evidence="1">Fl3</strain>
    </source>
</reference>
<protein>
    <submittedName>
        <fullName evidence="1">Uncharacterized protein</fullName>
    </submittedName>
</protein>
<proteinExistence type="predicted"/>